<dbReference type="Pfam" id="PF03781">
    <property type="entry name" value="FGE-sulfatase"/>
    <property type="match status" value="1"/>
</dbReference>
<dbReference type="InterPro" id="IPR005532">
    <property type="entry name" value="SUMF_dom"/>
</dbReference>
<dbReference type="PANTHER" id="PTHR23150:SF19">
    <property type="entry name" value="FORMYLGLYCINE-GENERATING ENZYME"/>
    <property type="match status" value="1"/>
</dbReference>
<dbReference type="PROSITE" id="PS51257">
    <property type="entry name" value="PROKAR_LIPOPROTEIN"/>
    <property type="match status" value="1"/>
</dbReference>
<feature type="domain" description="Sulfatase-modifying factor enzyme-like" evidence="1">
    <location>
        <begin position="43"/>
        <end position="432"/>
    </location>
</feature>
<proteinExistence type="predicted"/>
<dbReference type="SUPFAM" id="SSF56436">
    <property type="entry name" value="C-type lectin-like"/>
    <property type="match status" value="1"/>
</dbReference>
<evidence type="ECO:0000313" key="2">
    <source>
        <dbReference type="EMBL" id="VAW26700.1"/>
    </source>
</evidence>
<name>A0A3B0UC95_9ZZZZ</name>
<evidence type="ECO:0000259" key="1">
    <source>
        <dbReference type="Pfam" id="PF03781"/>
    </source>
</evidence>
<sequence length="452" mass="52346">MKRRWYLYLFAVFILAGCSNSGTGELVGTRPNAKPFYQPHPYGMVFIPQGSFTMGAGSEDITHGHLIQPKTVSVGAFYMDQTEITNDEYRQFVDWVRDSIARTILGDVRPDDYLIEENPKTGETYDPPKLNWKTKIDWNSSDQDVRDALEEMYLPENERFFRHKEIDSRKLNYSYYWVDLHAAAMDNLRQRTQGNRGNSRPHDRSVYVHNETINVYPDTLVWIADFTYSFNDPMTEKYFSHPAYDHYPVVGVNWNQARAFCVWRTQLLNNALTKRKGGVMLSEFRLPTEAEWEWAARGGNQLNPYPWGGPYTRNAKGCFLANFKPLRGNYVADGGLRTVIVGHYPPNGFNLYDMAGNVSEWTNSAYDPSSYNITWDMNPNYTYNAKKDDPPAMKRKVIRGGSWKDIAYYLQVTTRAYEYQDTAKSYIGFRCIQPYLGRNEGDNANHASRVYH</sequence>
<dbReference type="InterPro" id="IPR051043">
    <property type="entry name" value="Sulfatase_Mod_Factor_Kinase"/>
</dbReference>
<dbReference type="Gene3D" id="3.90.1580.10">
    <property type="entry name" value="paralog of FGE (formylglycine-generating enzyme)"/>
    <property type="match status" value="2"/>
</dbReference>
<dbReference type="EMBL" id="UOET01000052">
    <property type="protein sequence ID" value="VAW26700.1"/>
    <property type="molecule type" value="Genomic_DNA"/>
</dbReference>
<dbReference type="InterPro" id="IPR016187">
    <property type="entry name" value="CTDL_fold"/>
</dbReference>
<dbReference type="InterPro" id="IPR042095">
    <property type="entry name" value="SUMF_sf"/>
</dbReference>
<dbReference type="GO" id="GO:0120147">
    <property type="term" value="F:formylglycine-generating oxidase activity"/>
    <property type="evidence" value="ECO:0007669"/>
    <property type="project" value="TreeGrafter"/>
</dbReference>
<protein>
    <submittedName>
        <fullName evidence="2">GldJ</fullName>
    </submittedName>
</protein>
<reference evidence="2" key="1">
    <citation type="submission" date="2018-06" db="EMBL/GenBank/DDBJ databases">
        <authorList>
            <person name="Zhirakovskaya E."/>
        </authorList>
    </citation>
    <scope>NUCLEOTIDE SEQUENCE</scope>
</reference>
<dbReference type="PANTHER" id="PTHR23150">
    <property type="entry name" value="SULFATASE MODIFYING FACTOR 1, 2"/>
    <property type="match status" value="1"/>
</dbReference>
<accession>A0A3B0UC95</accession>
<organism evidence="2">
    <name type="scientific">hydrothermal vent metagenome</name>
    <dbReference type="NCBI Taxonomy" id="652676"/>
    <lineage>
        <taxon>unclassified sequences</taxon>
        <taxon>metagenomes</taxon>
        <taxon>ecological metagenomes</taxon>
    </lineage>
</organism>
<gene>
    <name evidence="2" type="ORF">MNBD_BACTEROID07-1503</name>
</gene>
<dbReference type="AlphaFoldDB" id="A0A3B0UC95"/>